<name>A0A438BTC6_VITVI</name>
<feature type="region of interest" description="Disordered" evidence="1">
    <location>
        <begin position="110"/>
        <end position="131"/>
    </location>
</feature>
<gene>
    <name evidence="2" type="ORF">CK203_096963</name>
</gene>
<proteinExistence type="predicted"/>
<organism evidence="2 3">
    <name type="scientific">Vitis vinifera</name>
    <name type="common">Grape</name>
    <dbReference type="NCBI Taxonomy" id="29760"/>
    <lineage>
        <taxon>Eukaryota</taxon>
        <taxon>Viridiplantae</taxon>
        <taxon>Streptophyta</taxon>
        <taxon>Embryophyta</taxon>
        <taxon>Tracheophyta</taxon>
        <taxon>Spermatophyta</taxon>
        <taxon>Magnoliopsida</taxon>
        <taxon>eudicotyledons</taxon>
        <taxon>Gunneridae</taxon>
        <taxon>Pentapetalae</taxon>
        <taxon>rosids</taxon>
        <taxon>Vitales</taxon>
        <taxon>Vitaceae</taxon>
        <taxon>Viteae</taxon>
        <taxon>Vitis</taxon>
    </lineage>
</organism>
<sequence length="131" mass="14749">MKQQQQSGKKGESKPFKKTSGKSNKKSESSQAKLWEKTNFSQTTKPFGCFICIKPHRARDCPKKENLNALIGVEEDHSNGFYQRAKVALLPHLNGMLIMDKTQPCYVQGLNKPPKKPSKEETISTLQVEKG</sequence>
<dbReference type="Proteomes" id="UP000288805">
    <property type="component" value="Unassembled WGS sequence"/>
</dbReference>
<accession>A0A438BTC6</accession>
<feature type="region of interest" description="Disordered" evidence="1">
    <location>
        <begin position="1"/>
        <end position="37"/>
    </location>
</feature>
<comment type="caution">
    <text evidence="2">The sequence shown here is derived from an EMBL/GenBank/DDBJ whole genome shotgun (WGS) entry which is preliminary data.</text>
</comment>
<evidence type="ECO:0000313" key="2">
    <source>
        <dbReference type="EMBL" id="RVW14216.1"/>
    </source>
</evidence>
<reference evidence="2 3" key="1">
    <citation type="journal article" date="2018" name="PLoS Genet.">
        <title>Population sequencing reveals clonal diversity and ancestral inbreeding in the grapevine cultivar Chardonnay.</title>
        <authorList>
            <person name="Roach M.J."/>
            <person name="Johnson D.L."/>
            <person name="Bohlmann J."/>
            <person name="van Vuuren H.J."/>
            <person name="Jones S.J."/>
            <person name="Pretorius I.S."/>
            <person name="Schmidt S.A."/>
            <person name="Borneman A.R."/>
        </authorList>
    </citation>
    <scope>NUCLEOTIDE SEQUENCE [LARGE SCALE GENOMIC DNA]</scope>
    <source>
        <strain evidence="3">cv. Chardonnay</strain>
        <tissue evidence="2">Leaf</tissue>
    </source>
</reference>
<evidence type="ECO:0000256" key="1">
    <source>
        <dbReference type="SAM" id="MobiDB-lite"/>
    </source>
</evidence>
<protein>
    <submittedName>
        <fullName evidence="2">Uncharacterized protein</fullName>
    </submittedName>
</protein>
<dbReference type="EMBL" id="QGNW01002625">
    <property type="protein sequence ID" value="RVW14216.1"/>
    <property type="molecule type" value="Genomic_DNA"/>
</dbReference>
<evidence type="ECO:0000313" key="3">
    <source>
        <dbReference type="Proteomes" id="UP000288805"/>
    </source>
</evidence>
<dbReference type="AlphaFoldDB" id="A0A438BTC6"/>